<comment type="caution">
    <text evidence="3">The sequence shown here is derived from an EMBL/GenBank/DDBJ whole genome shotgun (WGS) entry which is preliminary data.</text>
</comment>
<organism evidence="3 4">
    <name type="scientific">Novosphingobium album</name>
    <name type="common">ex Hu et al. 2023</name>
    <dbReference type="NCBI Taxonomy" id="2930093"/>
    <lineage>
        <taxon>Bacteria</taxon>
        <taxon>Pseudomonadati</taxon>
        <taxon>Pseudomonadota</taxon>
        <taxon>Alphaproteobacteria</taxon>
        <taxon>Sphingomonadales</taxon>
        <taxon>Sphingomonadaceae</taxon>
        <taxon>Novosphingobium</taxon>
    </lineage>
</organism>
<dbReference type="Proteomes" id="UP001162880">
    <property type="component" value="Unassembled WGS sequence"/>
</dbReference>
<dbReference type="Gene3D" id="1.20.1290.10">
    <property type="entry name" value="AhpD-like"/>
    <property type="match status" value="1"/>
</dbReference>
<proteinExistence type="predicted"/>
<gene>
    <name evidence="3" type="ORF">MTR64_16730</name>
</gene>
<feature type="compositionally biased region" description="Basic and acidic residues" evidence="1">
    <location>
        <begin position="1"/>
        <end position="17"/>
    </location>
</feature>
<accession>A0ABT0B5P1</accession>
<evidence type="ECO:0000313" key="4">
    <source>
        <dbReference type="Proteomes" id="UP001162880"/>
    </source>
</evidence>
<keyword evidence="4" id="KW-1185">Reference proteome</keyword>
<dbReference type="PANTHER" id="PTHR34846">
    <property type="entry name" value="4-CARBOXYMUCONOLACTONE DECARBOXYLASE FAMILY PROTEIN (AFU_ORTHOLOGUE AFUA_6G11590)"/>
    <property type="match status" value="1"/>
</dbReference>
<protein>
    <submittedName>
        <fullName evidence="3">Carboxymuconolactone decarboxylase family protein</fullName>
    </submittedName>
</protein>
<evidence type="ECO:0000313" key="3">
    <source>
        <dbReference type="EMBL" id="MCJ2180219.1"/>
    </source>
</evidence>
<dbReference type="InterPro" id="IPR029032">
    <property type="entry name" value="AhpD-like"/>
</dbReference>
<name>A0ABT0B5P1_9SPHN</name>
<evidence type="ECO:0000259" key="2">
    <source>
        <dbReference type="Pfam" id="PF02627"/>
    </source>
</evidence>
<sequence length="211" mass="23946">MNKIDMHDVEKRHEEVLGKPPRLPPLDRQSVADEVQATTQRLRGGVLADQPPLPLEVIPEIMFTMCRFPDMWHKMIDLTIEIQGGNAKLEVRDRKLAILRTGWLCQAPYEFGEHVNQSRRAGLTAEEIERITVGSSAPGWNDHERAILKAVEELHADAMVSDATWAQLSKKLTEHQLVELLVLVGQFVATAYFQNSLRLRLEANNEGLRAR</sequence>
<feature type="domain" description="Carboxymuconolactone decarboxylase-like" evidence="2">
    <location>
        <begin position="86"/>
        <end position="153"/>
    </location>
</feature>
<dbReference type="EMBL" id="JALHLE010000029">
    <property type="protein sequence ID" value="MCJ2180219.1"/>
    <property type="molecule type" value="Genomic_DNA"/>
</dbReference>
<reference evidence="3" key="1">
    <citation type="submission" date="2022-03" db="EMBL/GenBank/DDBJ databases">
        <title>Identification of a novel bacterium isolated from mangrove sediments.</title>
        <authorList>
            <person name="Pan X."/>
        </authorList>
    </citation>
    <scope>NUCLEOTIDE SEQUENCE</scope>
    <source>
        <strain evidence="3">B2580</strain>
    </source>
</reference>
<dbReference type="RefSeq" id="WP_243995639.1">
    <property type="nucleotide sequence ID" value="NZ_JALHLE010000029.1"/>
</dbReference>
<dbReference type="InterPro" id="IPR003779">
    <property type="entry name" value="CMD-like"/>
</dbReference>
<dbReference type="Pfam" id="PF02627">
    <property type="entry name" value="CMD"/>
    <property type="match status" value="1"/>
</dbReference>
<evidence type="ECO:0000256" key="1">
    <source>
        <dbReference type="SAM" id="MobiDB-lite"/>
    </source>
</evidence>
<dbReference type="SUPFAM" id="SSF69118">
    <property type="entry name" value="AhpD-like"/>
    <property type="match status" value="1"/>
</dbReference>
<feature type="region of interest" description="Disordered" evidence="1">
    <location>
        <begin position="1"/>
        <end position="27"/>
    </location>
</feature>
<dbReference type="PANTHER" id="PTHR34846:SF5">
    <property type="entry name" value="CARBOXYMUCONOLACTONE DECARBOXYLASE-LIKE DOMAIN-CONTAINING PROTEIN"/>
    <property type="match status" value="1"/>
</dbReference>